<dbReference type="SUPFAM" id="SSF103473">
    <property type="entry name" value="MFS general substrate transporter"/>
    <property type="match status" value="1"/>
</dbReference>
<feature type="transmembrane region" description="Helical" evidence="5">
    <location>
        <begin position="261"/>
        <end position="281"/>
    </location>
</feature>
<feature type="transmembrane region" description="Helical" evidence="5">
    <location>
        <begin position="451"/>
        <end position="475"/>
    </location>
</feature>
<accession>A0A165N5I7</accession>
<keyword evidence="8" id="KW-1185">Reference proteome</keyword>
<dbReference type="InterPro" id="IPR011701">
    <property type="entry name" value="MFS"/>
</dbReference>
<sequence length="550" mass="60743">MSDPDVELKVPTVAVADVQVDKEEDSKYSVGDVTASSQTGPLDLTLYHEHNAGRLVVDPGEARIEFGETVASRLKLSPDGSKVLWPQPRDDLEDPQNWSEPRKNFQLFIVTLAAVVPDFDSGIGIASIFALAEQYDTTTGVINDMTSNWSIFLLGCGSILPVILMRRYGRLPVLFWSQVLALGFLIGCTFAPNLKTFTVMRCLTAFFGTCPQVTGLYVVTDMYPFHLQARKLNIWTMGFIISPFVSPFLFGFLAARASWRWTYGIGSIYGAVVVFFITFFAEETMYDRALPDPRPIARPKSRLQYRVETLVGITGARMARYRASWRDAILACPLIIWRPQILGILLFEAMLFGFSIGINTTNAVFLGTAPPVGYGFSLYAVAGAYGTPIVAVIIGELLGRYFNDWVMNFCVRRNKGVFEAEMRLWTIYIAVPLYICGFLVLGAGFQKHLGVGALVMGWGIAEVAVMIGTVAVYAYCSDCFPTRQGEVSALINLLRTLGGFSVAYFQVPWATKNGALQTFGAEAAIVAALFILIVPVLQWKGASFRQKYSL</sequence>
<feature type="transmembrane region" description="Helical" evidence="5">
    <location>
        <begin position="149"/>
        <end position="166"/>
    </location>
</feature>
<evidence type="ECO:0000313" key="8">
    <source>
        <dbReference type="Proteomes" id="UP000076727"/>
    </source>
</evidence>
<dbReference type="InterPro" id="IPR020846">
    <property type="entry name" value="MFS_dom"/>
</dbReference>
<keyword evidence="3 5" id="KW-1133">Transmembrane helix</keyword>
<dbReference type="InterPro" id="IPR036259">
    <property type="entry name" value="MFS_trans_sf"/>
</dbReference>
<feature type="transmembrane region" description="Helical" evidence="5">
    <location>
        <begin position="424"/>
        <end position="445"/>
    </location>
</feature>
<evidence type="ECO:0000256" key="2">
    <source>
        <dbReference type="ARBA" id="ARBA00022692"/>
    </source>
</evidence>
<organism evidence="7 8">
    <name type="scientific">Daedalea quercina L-15889</name>
    <dbReference type="NCBI Taxonomy" id="1314783"/>
    <lineage>
        <taxon>Eukaryota</taxon>
        <taxon>Fungi</taxon>
        <taxon>Dikarya</taxon>
        <taxon>Basidiomycota</taxon>
        <taxon>Agaricomycotina</taxon>
        <taxon>Agaricomycetes</taxon>
        <taxon>Polyporales</taxon>
        <taxon>Fomitopsis</taxon>
    </lineage>
</organism>
<feature type="transmembrane region" description="Helical" evidence="5">
    <location>
        <begin position="232"/>
        <end position="255"/>
    </location>
</feature>
<feature type="transmembrane region" description="Helical" evidence="5">
    <location>
        <begin position="519"/>
        <end position="537"/>
    </location>
</feature>
<dbReference type="OrthoDB" id="2533084at2759"/>
<feature type="transmembrane region" description="Helical" evidence="5">
    <location>
        <begin position="376"/>
        <end position="403"/>
    </location>
</feature>
<dbReference type="AlphaFoldDB" id="A0A165N5I7"/>
<dbReference type="GO" id="GO:0022857">
    <property type="term" value="F:transmembrane transporter activity"/>
    <property type="evidence" value="ECO:0007669"/>
    <property type="project" value="InterPro"/>
</dbReference>
<dbReference type="EMBL" id="KV429087">
    <property type="protein sequence ID" value="KZT66544.1"/>
    <property type="molecule type" value="Genomic_DNA"/>
</dbReference>
<evidence type="ECO:0000256" key="3">
    <source>
        <dbReference type="ARBA" id="ARBA00022989"/>
    </source>
</evidence>
<evidence type="ECO:0000259" key="6">
    <source>
        <dbReference type="PROSITE" id="PS50850"/>
    </source>
</evidence>
<dbReference type="PANTHER" id="PTHR23502">
    <property type="entry name" value="MAJOR FACILITATOR SUPERFAMILY"/>
    <property type="match status" value="1"/>
</dbReference>
<keyword evidence="2 5" id="KW-0812">Transmembrane</keyword>
<evidence type="ECO:0000256" key="4">
    <source>
        <dbReference type="ARBA" id="ARBA00023136"/>
    </source>
</evidence>
<proteinExistence type="predicted"/>
<feature type="transmembrane region" description="Helical" evidence="5">
    <location>
        <begin position="328"/>
        <end position="356"/>
    </location>
</feature>
<name>A0A165N5I7_9APHY</name>
<dbReference type="Gene3D" id="1.20.1250.20">
    <property type="entry name" value="MFS general substrate transporter like domains"/>
    <property type="match status" value="1"/>
</dbReference>
<dbReference type="PANTHER" id="PTHR23502:SF22">
    <property type="entry name" value="MAJOR FACILITATOR SUPERFAMILY (MFS) PROFILE DOMAIN-CONTAINING PROTEIN"/>
    <property type="match status" value="1"/>
</dbReference>
<evidence type="ECO:0000256" key="5">
    <source>
        <dbReference type="SAM" id="Phobius"/>
    </source>
</evidence>
<feature type="transmembrane region" description="Helical" evidence="5">
    <location>
        <begin position="198"/>
        <end position="220"/>
    </location>
</feature>
<dbReference type="STRING" id="1314783.A0A165N5I7"/>
<dbReference type="Proteomes" id="UP000076727">
    <property type="component" value="Unassembled WGS sequence"/>
</dbReference>
<dbReference type="Pfam" id="PF07690">
    <property type="entry name" value="MFS_1"/>
    <property type="match status" value="1"/>
</dbReference>
<evidence type="ECO:0000256" key="1">
    <source>
        <dbReference type="ARBA" id="ARBA00004141"/>
    </source>
</evidence>
<keyword evidence="4 5" id="KW-0472">Membrane</keyword>
<protein>
    <submittedName>
        <fullName evidence="7">MFS general substrate transporter</fullName>
    </submittedName>
</protein>
<feature type="transmembrane region" description="Helical" evidence="5">
    <location>
        <begin position="107"/>
        <end position="129"/>
    </location>
</feature>
<feature type="transmembrane region" description="Helical" evidence="5">
    <location>
        <begin position="173"/>
        <end position="192"/>
    </location>
</feature>
<comment type="subcellular location">
    <subcellularLocation>
        <location evidence="1">Membrane</location>
        <topology evidence="1">Multi-pass membrane protein</topology>
    </subcellularLocation>
</comment>
<dbReference type="PROSITE" id="PS50850">
    <property type="entry name" value="MFS"/>
    <property type="match status" value="1"/>
</dbReference>
<feature type="transmembrane region" description="Helical" evidence="5">
    <location>
        <begin position="487"/>
        <end position="507"/>
    </location>
</feature>
<evidence type="ECO:0000313" key="7">
    <source>
        <dbReference type="EMBL" id="KZT66544.1"/>
    </source>
</evidence>
<gene>
    <name evidence="7" type="ORF">DAEQUDRAFT_447555</name>
</gene>
<feature type="domain" description="Major facilitator superfamily (MFS) profile" evidence="6">
    <location>
        <begin position="106"/>
        <end position="538"/>
    </location>
</feature>
<reference evidence="7 8" key="1">
    <citation type="journal article" date="2016" name="Mol. Biol. Evol.">
        <title>Comparative Genomics of Early-Diverging Mushroom-Forming Fungi Provides Insights into the Origins of Lignocellulose Decay Capabilities.</title>
        <authorList>
            <person name="Nagy L.G."/>
            <person name="Riley R."/>
            <person name="Tritt A."/>
            <person name="Adam C."/>
            <person name="Daum C."/>
            <person name="Floudas D."/>
            <person name="Sun H."/>
            <person name="Yadav J.S."/>
            <person name="Pangilinan J."/>
            <person name="Larsson K.H."/>
            <person name="Matsuura K."/>
            <person name="Barry K."/>
            <person name="Labutti K."/>
            <person name="Kuo R."/>
            <person name="Ohm R.A."/>
            <person name="Bhattacharya S.S."/>
            <person name="Shirouzu T."/>
            <person name="Yoshinaga Y."/>
            <person name="Martin F.M."/>
            <person name="Grigoriev I.V."/>
            <person name="Hibbett D.S."/>
        </authorList>
    </citation>
    <scope>NUCLEOTIDE SEQUENCE [LARGE SCALE GENOMIC DNA]</scope>
    <source>
        <strain evidence="7 8">L-15889</strain>
    </source>
</reference>
<dbReference type="GO" id="GO:0005886">
    <property type="term" value="C:plasma membrane"/>
    <property type="evidence" value="ECO:0007669"/>
    <property type="project" value="TreeGrafter"/>
</dbReference>